<feature type="compositionally biased region" description="Polar residues" evidence="7">
    <location>
        <begin position="1337"/>
        <end position="1349"/>
    </location>
</feature>
<feature type="compositionally biased region" description="Acidic residues" evidence="7">
    <location>
        <begin position="1351"/>
        <end position="1378"/>
    </location>
</feature>
<dbReference type="SMART" id="SM00325">
    <property type="entry name" value="RhoGEF"/>
    <property type="match status" value="1"/>
</dbReference>
<evidence type="ECO:0000313" key="14">
    <source>
        <dbReference type="EMBL" id="KAF9792584.1"/>
    </source>
</evidence>
<dbReference type="InterPro" id="IPR000219">
    <property type="entry name" value="DH_dom"/>
</dbReference>
<dbReference type="PROSITE" id="PS50003">
    <property type="entry name" value="PH_DOMAIN"/>
    <property type="match status" value="1"/>
</dbReference>
<dbReference type="InterPro" id="IPR000261">
    <property type="entry name" value="EH_dom"/>
</dbReference>
<feature type="compositionally biased region" description="Polar residues" evidence="7">
    <location>
        <begin position="654"/>
        <end position="663"/>
    </location>
</feature>
<feature type="compositionally biased region" description="Basic and acidic residues" evidence="7">
    <location>
        <begin position="778"/>
        <end position="794"/>
    </location>
</feature>
<dbReference type="PROSITE" id="PS51082">
    <property type="entry name" value="WH2"/>
    <property type="match status" value="1"/>
</dbReference>
<keyword evidence="15" id="KW-1185">Reference proteome</keyword>
<feature type="compositionally biased region" description="Polar residues" evidence="7">
    <location>
        <begin position="866"/>
        <end position="876"/>
    </location>
</feature>
<reference evidence="14" key="2">
    <citation type="submission" date="2020-11" db="EMBL/GenBank/DDBJ databases">
        <authorList>
            <consortium name="DOE Joint Genome Institute"/>
            <person name="Kuo A."/>
            <person name="Miyauchi S."/>
            <person name="Kiss E."/>
            <person name="Drula E."/>
            <person name="Kohler A."/>
            <person name="Sanchez-Garcia M."/>
            <person name="Andreopoulos B."/>
            <person name="Barry K.W."/>
            <person name="Bonito G."/>
            <person name="Buee M."/>
            <person name="Carver A."/>
            <person name="Chen C."/>
            <person name="Cichocki N."/>
            <person name="Clum A."/>
            <person name="Culley D."/>
            <person name="Crous P.W."/>
            <person name="Fauchery L."/>
            <person name="Girlanda M."/>
            <person name="Hayes R."/>
            <person name="Keri Z."/>
            <person name="Labutti K."/>
            <person name="Lipzen A."/>
            <person name="Lombard V."/>
            <person name="Magnuson J."/>
            <person name="Maillard F."/>
            <person name="Morin E."/>
            <person name="Murat C."/>
            <person name="Nolan M."/>
            <person name="Ohm R."/>
            <person name="Pangilinan J."/>
            <person name="Pereira M."/>
            <person name="Perotto S."/>
            <person name="Peter M."/>
            <person name="Riley R."/>
            <person name="Sitrit Y."/>
            <person name="Stielow B."/>
            <person name="Szollosi G."/>
            <person name="Zifcakova L."/>
            <person name="Stursova M."/>
            <person name="Spatafora J.W."/>
            <person name="Tedersoo L."/>
            <person name="Vaario L.-M."/>
            <person name="Yamada A."/>
            <person name="Yan M."/>
            <person name="Wang P."/>
            <person name="Xu J."/>
            <person name="Bruns T."/>
            <person name="Baldrian P."/>
            <person name="Vilgalys R."/>
            <person name="Henrissat B."/>
            <person name="Grigoriev I.V."/>
            <person name="Hibbett D."/>
            <person name="Nagy L.G."/>
            <person name="Martin F.M."/>
        </authorList>
    </citation>
    <scope>NUCLEOTIDE SEQUENCE</scope>
    <source>
        <strain evidence="14">UH-Tt-Lm1</strain>
    </source>
</reference>
<dbReference type="Pfam" id="PF00018">
    <property type="entry name" value="SH3_1"/>
    <property type="match status" value="2"/>
</dbReference>
<feature type="compositionally biased region" description="Polar residues" evidence="7">
    <location>
        <begin position="899"/>
        <end position="909"/>
    </location>
</feature>
<organism evidence="14 15">
    <name type="scientific">Thelephora terrestris</name>
    <dbReference type="NCBI Taxonomy" id="56493"/>
    <lineage>
        <taxon>Eukaryota</taxon>
        <taxon>Fungi</taxon>
        <taxon>Dikarya</taxon>
        <taxon>Basidiomycota</taxon>
        <taxon>Agaricomycotina</taxon>
        <taxon>Agaricomycetes</taxon>
        <taxon>Thelephorales</taxon>
        <taxon>Thelephoraceae</taxon>
        <taxon>Thelephora</taxon>
    </lineage>
</organism>
<feature type="region of interest" description="Disordered" evidence="7">
    <location>
        <begin position="495"/>
        <end position="1057"/>
    </location>
</feature>
<dbReference type="CDD" id="cd00052">
    <property type="entry name" value="EH"/>
    <property type="match status" value="1"/>
</dbReference>
<feature type="region of interest" description="Disordered" evidence="7">
    <location>
        <begin position="110"/>
        <end position="145"/>
    </location>
</feature>
<evidence type="ECO:0000256" key="6">
    <source>
        <dbReference type="PROSITE-ProRule" id="PRU00192"/>
    </source>
</evidence>
<evidence type="ECO:0000259" key="13">
    <source>
        <dbReference type="PROSITE" id="PS51082"/>
    </source>
</evidence>
<feature type="domain" description="EH" evidence="11">
    <location>
        <begin position="233"/>
        <end position="322"/>
    </location>
</feature>
<feature type="compositionally biased region" description="Basic and acidic residues" evidence="7">
    <location>
        <begin position="669"/>
        <end position="708"/>
    </location>
</feature>
<dbReference type="InterPro" id="IPR051480">
    <property type="entry name" value="Endocytic_GEF_Adapter"/>
</dbReference>
<dbReference type="SUPFAM" id="SSF50044">
    <property type="entry name" value="SH3-domain"/>
    <property type="match status" value="2"/>
</dbReference>
<feature type="compositionally biased region" description="Pro residues" evidence="7">
    <location>
        <begin position="1005"/>
        <end position="1052"/>
    </location>
</feature>
<accession>A0A9P6LCA5</accession>
<feature type="compositionally biased region" description="Basic residues" evidence="7">
    <location>
        <begin position="1411"/>
        <end position="1421"/>
    </location>
</feature>
<dbReference type="Gene3D" id="1.10.238.10">
    <property type="entry name" value="EF-hand"/>
    <property type="match status" value="1"/>
</dbReference>
<evidence type="ECO:0000259" key="8">
    <source>
        <dbReference type="PROSITE" id="PS50002"/>
    </source>
</evidence>
<dbReference type="PROSITE" id="PS50002">
    <property type="entry name" value="SH3"/>
    <property type="match status" value="1"/>
</dbReference>
<dbReference type="Proteomes" id="UP000736335">
    <property type="component" value="Unassembled WGS sequence"/>
</dbReference>
<feature type="compositionally biased region" description="Basic and acidic residues" evidence="7">
    <location>
        <begin position="1379"/>
        <end position="1397"/>
    </location>
</feature>
<dbReference type="PANTHER" id="PTHR46006:SF6">
    <property type="entry name" value="INTERSECTIN-2 ISOFORM X1"/>
    <property type="match status" value="1"/>
</dbReference>
<dbReference type="PANTHER" id="PTHR46006">
    <property type="entry name" value="RHO GUANINE NUCLEOTIDE EXCHANGE FACTOR AT 64C, ISOFORM A"/>
    <property type="match status" value="1"/>
</dbReference>
<dbReference type="CDD" id="cd00160">
    <property type="entry name" value="RhoGEF"/>
    <property type="match status" value="1"/>
</dbReference>
<feature type="region of interest" description="Disordered" evidence="7">
    <location>
        <begin position="1154"/>
        <end position="1190"/>
    </location>
</feature>
<dbReference type="GO" id="GO:0005509">
    <property type="term" value="F:calcium ion binding"/>
    <property type="evidence" value="ECO:0007669"/>
    <property type="project" value="InterPro"/>
</dbReference>
<dbReference type="SUPFAM" id="SSF48065">
    <property type="entry name" value="DBL homology domain (DH-domain)"/>
    <property type="match status" value="1"/>
</dbReference>
<feature type="domain" description="WH2" evidence="13">
    <location>
        <begin position="1054"/>
        <end position="1071"/>
    </location>
</feature>
<dbReference type="PROSITE" id="PS50010">
    <property type="entry name" value="DH_2"/>
    <property type="match status" value="1"/>
</dbReference>
<dbReference type="GO" id="GO:0005737">
    <property type="term" value="C:cytoplasm"/>
    <property type="evidence" value="ECO:0007669"/>
    <property type="project" value="UniProtKB-SubCell"/>
</dbReference>
<feature type="region of interest" description="Disordered" evidence="7">
    <location>
        <begin position="1325"/>
        <end position="1425"/>
    </location>
</feature>
<feature type="compositionally biased region" description="Low complexity" evidence="7">
    <location>
        <begin position="886"/>
        <end position="898"/>
    </location>
</feature>
<feature type="region of interest" description="Disordered" evidence="7">
    <location>
        <begin position="1073"/>
        <end position="1135"/>
    </location>
</feature>
<comment type="caution">
    <text evidence="14">The sequence shown here is derived from an EMBL/GenBank/DDBJ whole genome shotgun (WGS) entry which is preliminary data.</text>
</comment>
<feature type="compositionally biased region" description="Acidic residues" evidence="7">
    <location>
        <begin position="934"/>
        <end position="958"/>
    </location>
</feature>
<dbReference type="SUPFAM" id="SSF47473">
    <property type="entry name" value="EF-hand"/>
    <property type="match status" value="1"/>
</dbReference>
<keyword evidence="5" id="KW-0963">Cytoplasm</keyword>
<dbReference type="SMART" id="SM00054">
    <property type="entry name" value="EFh"/>
    <property type="match status" value="2"/>
</dbReference>
<sequence length="1926" mass="213577">MAQWGQGQPQFTQQAGFNPQIHSGLGAGIPPQPTGFHGQRPGFLASQPTGHPGISGFSSQPTGYGQQQTGFLSQQLGIPQQSANFQQPMQTGFPGQYGQQRAAPPVPPVPPQFQQHQGTLQPQQPNRFLSPSPGPGLSSTFSPGLVPQPTGFPGGAGFAARPLVAQPTGYIDPRLVMMSNTFMPANPSLPYQGGVPQFQPQTGPSLQQNFQQHNQSQRGTAAPKIPWVLSKAEKKSYDQIFRSWDASGSGFITGQTALEVFGQSGLDKNDLARIWALADVDNRGKLNLAEFHVAMGLIYRSLNGNEIPEQLPEELVPASARDLNQSVDFLKDILKNETRTRSPGNFDDPISKLPTRSFHSDTARGAGGRQDATVYKHDDQYTPPGGVYQPRSRHIDRDTIRTRSDDPTDDLSVMKRQLENTAKMLDRTNEENAARTREDDELEREMSDLRYRIKRLQDDLDYVSRGPRSYAKDDERRKLERELLHLMHEKLPDLEKRIEENQARKDKEKREQLRDRNRRNDRFGRFSDRDDDYSRRYDDDDRYRNSYSRDRSRERERPRDGYDRKEHDGRDRDRDRDDGRDRDYRRPPPQDTRTPPPPPPNPPAISTNQPPPPPPPSSTPANMAKMSKEERQAYIKAEAQRQIQERMKALGIATSASTPTIDTSVADRLVQEKKEAEEKAKAAEKAEEERARARQERLANEKAIKEGKNLGAPPPTPVLPTPTVSAPAKPPAPPPPKSRARPPPPPTKPSRPAAPPAPTPPALVITEPLPPQPDPEEEKIKRLEEESRKRREAMQLRLRALEEEEETARKAEAQIEKRRQALSNRTPVESPSMPVPPLPPSQPVQPVTQVPPPPPATPPTPEPPKNVSTDKPSFNPFSRIKKEEPTPSVTSSPSVTTTAGSTNPFFRSQTAPPPAAPAPPPSTSPAPKQRYNTADDDTDEDWGEVVEAYEDDSSEDEFTSSRAKRTNLAEKFFGNILPPARPQSAGPGTVESPRTPVHASTVSGPHPPPPAAPAPPTFPPVDDIPPPPGPPPPPPPGPPPPAQIPAQLPPPAGDLSALLGAIQGGARLRKAVTNDRSGSAISGKVIGDAAPPVHVNTTSDPPSPPSAPAQTLAHRTEHSFPDSFNPPSMLSEDTKNSHRLSVDWYAGLAADHGASRAPGLPSMREEEEDTTLVTTTPQPVPSVQDTHEHESLDVMDDVDRSVEYRVRTLFPYEGQRSEDLSFPENVILTTHPSKSGGDWWYGTFTRDNKSGFFPRTYVERAQTAKAVALYPYTGNNPDELPFAEGDTLNIIDRSDADWWKAEQDGLVFIIPAGYVELIEDSSRGLTIPTSPKLPESTPITPTSDPSHPQENVEDSNSSDDSDTEYLSFDDSDEEDKETDDGRRIEREARASERERVLEAAGLIVRKDGRRPPPKIPRKHRPPPAVPERLTITTQTASEKDKELPAVPAPQDYTESIIHVNDAYERYEAFQQSQLNRLSVASSFEITPSPTVTSPTLSVAVSMSKTDSSEGRFSDKLWDFLGRSKTPEERRTNLTISGPISGPILTREPSPVASENSAAFGAVSHGQGSDVRTLAYLPKSWASMVDRSALDGIPPQERKRQEAIFELILTENSYVRDLQLIVERFYSKTLPLLGEKAAKVVFVNIEDILLTNTAFLSVLEERQKECRLYMDSIGDVLRQHIPNMGVYLEYCVNNGTAVRLLQSLRVQNPDLNSHLNRLREDPAVRNLDLSSYLLAPMQRITRYPLLIKILHYTEANKDKEDLDVSLSVAESLLDHINESIREQEGRERLKIISQDLWVGQGRLDLTAPTRNMGPRKLLREGIVMKAKSGKRLRLFICSDVLVLTDENAKSLYRMPIPLPELTVKDSGSSRDDQLFHIVIAYPRGGGTVSLKATSARDCQLWVRAIESARQKCRAADERAAMRGAKRR</sequence>
<evidence type="ECO:0000259" key="12">
    <source>
        <dbReference type="PROSITE" id="PS50222"/>
    </source>
</evidence>
<dbReference type="Gene3D" id="2.30.30.40">
    <property type="entry name" value="SH3 Domains"/>
    <property type="match status" value="2"/>
</dbReference>
<dbReference type="InterPro" id="IPR011993">
    <property type="entry name" value="PH-like_dom_sf"/>
</dbReference>
<dbReference type="Pfam" id="PF12763">
    <property type="entry name" value="EH"/>
    <property type="match status" value="1"/>
</dbReference>
<evidence type="ECO:0000256" key="4">
    <source>
        <dbReference type="ARBA" id="ARBA00022443"/>
    </source>
</evidence>
<evidence type="ECO:0000313" key="15">
    <source>
        <dbReference type="Proteomes" id="UP000736335"/>
    </source>
</evidence>
<feature type="compositionally biased region" description="Polar residues" evidence="7">
    <location>
        <begin position="56"/>
        <end position="67"/>
    </location>
</feature>
<evidence type="ECO:0000256" key="7">
    <source>
        <dbReference type="SAM" id="MobiDB-lite"/>
    </source>
</evidence>
<dbReference type="InterPro" id="IPR001849">
    <property type="entry name" value="PH_domain"/>
</dbReference>
<evidence type="ECO:0000256" key="2">
    <source>
        <dbReference type="ARBA" id="ARBA00015110"/>
    </source>
</evidence>
<feature type="compositionally biased region" description="Low complexity" evidence="7">
    <location>
        <begin position="1"/>
        <end position="16"/>
    </location>
</feature>
<name>A0A9P6LCA5_9AGAM</name>
<dbReference type="InterPro" id="IPR011992">
    <property type="entry name" value="EF-hand-dom_pair"/>
</dbReference>
<dbReference type="InterPro" id="IPR001452">
    <property type="entry name" value="SH3_domain"/>
</dbReference>
<feature type="region of interest" description="Disordered" evidence="7">
    <location>
        <begin position="1"/>
        <end position="67"/>
    </location>
</feature>
<feature type="region of interest" description="Disordered" evidence="7">
    <location>
        <begin position="422"/>
        <end position="444"/>
    </location>
</feature>
<dbReference type="SUPFAM" id="SSF50729">
    <property type="entry name" value="PH domain-like"/>
    <property type="match status" value="1"/>
</dbReference>
<proteinExistence type="predicted"/>
<dbReference type="PROSITE" id="PS50031">
    <property type="entry name" value="EH"/>
    <property type="match status" value="1"/>
</dbReference>
<feature type="compositionally biased region" description="Basic and acidic residues" evidence="7">
    <location>
        <begin position="807"/>
        <end position="819"/>
    </location>
</feature>
<dbReference type="InterPro" id="IPR036028">
    <property type="entry name" value="SH3-like_dom_sf"/>
</dbReference>
<dbReference type="InterPro" id="IPR002048">
    <property type="entry name" value="EF_hand_dom"/>
</dbReference>
<feature type="compositionally biased region" description="Pro residues" evidence="7">
    <location>
        <begin position="728"/>
        <end position="761"/>
    </location>
</feature>
<dbReference type="Pfam" id="PF00169">
    <property type="entry name" value="PH"/>
    <property type="match status" value="1"/>
</dbReference>
<gene>
    <name evidence="14" type="ORF">BJ322DRAFT_58473</name>
</gene>
<keyword evidence="4 6" id="KW-0728">SH3 domain</keyword>
<feature type="region of interest" description="Disordered" evidence="7">
    <location>
        <begin position="340"/>
        <end position="392"/>
    </location>
</feature>
<feature type="domain" description="SH3" evidence="8">
    <location>
        <begin position="1261"/>
        <end position="1320"/>
    </location>
</feature>
<feature type="compositionally biased region" description="Low complexity" evidence="7">
    <location>
        <begin position="1171"/>
        <end position="1184"/>
    </location>
</feature>
<dbReference type="Gene3D" id="2.30.29.30">
    <property type="entry name" value="Pleckstrin-homology domain (PH domain)/Phosphotyrosine-binding domain (PTB)"/>
    <property type="match status" value="1"/>
</dbReference>
<evidence type="ECO:0000259" key="9">
    <source>
        <dbReference type="PROSITE" id="PS50003"/>
    </source>
</evidence>
<evidence type="ECO:0000259" key="10">
    <source>
        <dbReference type="PROSITE" id="PS50010"/>
    </source>
</evidence>
<dbReference type="SMART" id="SM00027">
    <property type="entry name" value="EH"/>
    <property type="match status" value="1"/>
</dbReference>
<feature type="compositionally biased region" description="Basic and acidic residues" evidence="7">
    <location>
        <begin position="495"/>
        <end position="588"/>
    </location>
</feature>
<evidence type="ECO:0000256" key="1">
    <source>
        <dbReference type="ARBA" id="ARBA00004496"/>
    </source>
</evidence>
<dbReference type="InterPro" id="IPR035899">
    <property type="entry name" value="DBL_dom_sf"/>
</dbReference>
<dbReference type="PROSITE" id="PS50222">
    <property type="entry name" value="EF_HAND_2"/>
    <property type="match status" value="1"/>
</dbReference>
<protein>
    <recommendedName>
        <fullName evidence="2">Actin cytoskeleton-regulatory complex protein PAN1</fullName>
    </recommendedName>
    <alternativeName>
        <fullName evidence="3">Actin cytoskeleton-regulatory complex protein pan1</fullName>
    </alternativeName>
</protein>
<feature type="compositionally biased region" description="Pro residues" evidence="7">
    <location>
        <begin position="833"/>
        <end position="864"/>
    </location>
</feature>
<dbReference type="OrthoDB" id="1716625at2759"/>
<dbReference type="SMART" id="SM00326">
    <property type="entry name" value="SH3"/>
    <property type="match status" value="2"/>
</dbReference>
<dbReference type="Pfam" id="PF02205">
    <property type="entry name" value="WH2"/>
    <property type="match status" value="1"/>
</dbReference>
<feature type="compositionally biased region" description="Low complexity" evidence="7">
    <location>
        <begin position="112"/>
        <end position="145"/>
    </location>
</feature>
<feature type="domain" description="DH" evidence="10">
    <location>
        <begin position="1598"/>
        <end position="1778"/>
    </location>
</feature>
<evidence type="ECO:0000256" key="5">
    <source>
        <dbReference type="ARBA" id="ARBA00022490"/>
    </source>
</evidence>
<dbReference type="GO" id="GO:0003779">
    <property type="term" value="F:actin binding"/>
    <property type="evidence" value="ECO:0007669"/>
    <property type="project" value="InterPro"/>
</dbReference>
<dbReference type="GO" id="GO:0005085">
    <property type="term" value="F:guanyl-nucleotide exchange factor activity"/>
    <property type="evidence" value="ECO:0007669"/>
    <property type="project" value="InterPro"/>
</dbReference>
<feature type="domain" description="PH" evidence="9">
    <location>
        <begin position="1815"/>
        <end position="1909"/>
    </location>
</feature>
<reference evidence="14" key="1">
    <citation type="journal article" date="2020" name="Nat. Commun.">
        <title>Large-scale genome sequencing of mycorrhizal fungi provides insights into the early evolution of symbiotic traits.</title>
        <authorList>
            <person name="Miyauchi S."/>
            <person name="Kiss E."/>
            <person name="Kuo A."/>
            <person name="Drula E."/>
            <person name="Kohler A."/>
            <person name="Sanchez-Garcia M."/>
            <person name="Morin E."/>
            <person name="Andreopoulos B."/>
            <person name="Barry K.W."/>
            <person name="Bonito G."/>
            <person name="Buee M."/>
            <person name="Carver A."/>
            <person name="Chen C."/>
            <person name="Cichocki N."/>
            <person name="Clum A."/>
            <person name="Culley D."/>
            <person name="Crous P.W."/>
            <person name="Fauchery L."/>
            <person name="Girlanda M."/>
            <person name="Hayes R.D."/>
            <person name="Keri Z."/>
            <person name="LaButti K."/>
            <person name="Lipzen A."/>
            <person name="Lombard V."/>
            <person name="Magnuson J."/>
            <person name="Maillard F."/>
            <person name="Murat C."/>
            <person name="Nolan M."/>
            <person name="Ohm R.A."/>
            <person name="Pangilinan J."/>
            <person name="Pereira M.F."/>
            <person name="Perotto S."/>
            <person name="Peter M."/>
            <person name="Pfister S."/>
            <person name="Riley R."/>
            <person name="Sitrit Y."/>
            <person name="Stielow J.B."/>
            <person name="Szollosi G."/>
            <person name="Zifcakova L."/>
            <person name="Stursova M."/>
            <person name="Spatafora J.W."/>
            <person name="Tedersoo L."/>
            <person name="Vaario L.M."/>
            <person name="Yamada A."/>
            <person name="Yan M."/>
            <person name="Wang P."/>
            <person name="Xu J."/>
            <person name="Bruns T."/>
            <person name="Baldrian P."/>
            <person name="Vilgalys R."/>
            <person name="Dunand C."/>
            <person name="Henrissat B."/>
            <person name="Grigoriev I.V."/>
            <person name="Hibbett D."/>
            <person name="Nagy L.G."/>
            <person name="Martin F.M."/>
        </authorList>
    </citation>
    <scope>NUCLEOTIDE SEQUENCE</scope>
    <source>
        <strain evidence="14">UH-Tt-Lm1</strain>
    </source>
</reference>
<evidence type="ECO:0000256" key="3">
    <source>
        <dbReference type="ARBA" id="ARBA00020728"/>
    </source>
</evidence>
<feature type="compositionally biased region" description="Pro residues" evidence="7">
    <location>
        <begin position="911"/>
        <end position="924"/>
    </location>
</feature>
<dbReference type="InterPro" id="IPR003124">
    <property type="entry name" value="WH2_dom"/>
</dbReference>
<dbReference type="CDD" id="cd00174">
    <property type="entry name" value="SH3"/>
    <property type="match status" value="1"/>
</dbReference>
<comment type="subcellular location">
    <subcellularLocation>
        <location evidence="1">Cytoplasm</location>
    </subcellularLocation>
</comment>
<dbReference type="GO" id="GO:0035025">
    <property type="term" value="P:positive regulation of Rho protein signal transduction"/>
    <property type="evidence" value="ECO:0007669"/>
    <property type="project" value="TreeGrafter"/>
</dbReference>
<evidence type="ECO:0000259" key="11">
    <source>
        <dbReference type="PROSITE" id="PS50031"/>
    </source>
</evidence>
<dbReference type="Pfam" id="PF00621">
    <property type="entry name" value="RhoGEF"/>
    <property type="match status" value="1"/>
</dbReference>
<feature type="compositionally biased region" description="Pro residues" evidence="7">
    <location>
        <begin position="589"/>
        <end position="618"/>
    </location>
</feature>
<dbReference type="Gene3D" id="1.20.900.10">
    <property type="entry name" value="Dbl homology (DH) domain"/>
    <property type="match status" value="1"/>
</dbReference>
<dbReference type="SMART" id="SM00233">
    <property type="entry name" value="PH"/>
    <property type="match status" value="1"/>
</dbReference>
<feature type="domain" description="EF-hand" evidence="12">
    <location>
        <begin position="266"/>
        <end position="301"/>
    </location>
</feature>
<dbReference type="EMBL" id="WIUZ02000001">
    <property type="protein sequence ID" value="KAF9792584.1"/>
    <property type="molecule type" value="Genomic_DNA"/>
</dbReference>